<comment type="caution">
    <text evidence="1">The sequence shown here is derived from an EMBL/GenBank/DDBJ whole genome shotgun (WGS) entry which is preliminary data.</text>
</comment>
<dbReference type="CDD" id="cd06232">
    <property type="entry name" value="M14-like"/>
    <property type="match status" value="1"/>
</dbReference>
<dbReference type="EMBL" id="QNRH01000005">
    <property type="protein sequence ID" value="RBO93352.1"/>
    <property type="molecule type" value="Genomic_DNA"/>
</dbReference>
<reference evidence="1 2" key="1">
    <citation type="submission" date="2018-06" db="EMBL/GenBank/DDBJ databases">
        <title>Genomic Encyclopedia of Type Strains, Phase IV (KMG-IV): sequencing the most valuable type-strain genomes for metagenomic binning, comparative biology and taxonomic classification.</title>
        <authorList>
            <person name="Goeker M."/>
        </authorList>
    </citation>
    <scope>NUCLEOTIDE SEQUENCE [LARGE SCALE GENOMIC DNA]</scope>
    <source>
        <strain evidence="1 2">DSM 25619</strain>
    </source>
</reference>
<name>A0A366DTD8_9HYPH</name>
<evidence type="ECO:0008006" key="3">
    <source>
        <dbReference type="Google" id="ProtNLM"/>
    </source>
</evidence>
<organism evidence="1 2">
    <name type="scientific">Pseudochrobactrum asaccharolyticum</name>
    <dbReference type="NCBI Taxonomy" id="354351"/>
    <lineage>
        <taxon>Bacteria</taxon>
        <taxon>Pseudomonadati</taxon>
        <taxon>Pseudomonadota</taxon>
        <taxon>Alphaproteobacteria</taxon>
        <taxon>Hyphomicrobiales</taxon>
        <taxon>Brucellaceae</taxon>
        <taxon>Pseudochrobactrum</taxon>
    </lineage>
</organism>
<keyword evidence="2" id="KW-1185">Reference proteome</keyword>
<gene>
    <name evidence="1" type="ORF">DFR47_10567</name>
</gene>
<dbReference type="OrthoDB" id="7956186at2"/>
<proteinExistence type="predicted"/>
<protein>
    <recommendedName>
        <fullName evidence="3">Zinc carboxypeptidase</fullName>
    </recommendedName>
</protein>
<dbReference type="AlphaFoldDB" id="A0A366DTD8"/>
<dbReference type="Proteomes" id="UP000252893">
    <property type="component" value="Unassembled WGS sequence"/>
</dbReference>
<sequence length="581" mass="64395">MSMIFEKSFERSLDALVARFSDASMKGATVEAWLFDDLQSRKAAEAKLQALGVAAKLHSAYKPLVHFFLEDADCSNITQISIAYPAHDACAANRFLLETYPLTKLTGDAVVEFKPSGKQDFSYQVSLTDKNGTVTQHAVFAPNRTHEDAIGETLLSPTGWLKVTHQGTTTSERFETDFEQLFHAGIAAVANHTWGNTEPYFEELNIAVSLPVKDQKLAYAEEVLSLTEALHEDFYFSLLEVFQKKSGRPLGDRGLQPGQIVPEITYADAAPSIRISNRALSTQDSTGESQTLATAQAPLFAAQIAMELEHIGGEAFSAQSRSGRSVLGRYIKGTDEPMIISGGQHANETTGVVGALRAAHELKSRKGAHFTISPQENPDGYELHRRLCADNPFHMHHAARYTAMGDDLEYRSGEKLWEKAIRTQAEALTGAKLHVNLHGYPSHEWTRPLSGYVPRGFGMWTLPKGFFLIVRHHTEWAQQSEELVDHVTRHLSAIDGLVDYNNAQIALFEKHAGETGFRIINGFPCLIGVDDRHTVPLTLITEYPDETIYGDDFIRGHTAQMETVLSAYEALQKLSAKWHIA</sequence>
<accession>A0A366DTD8</accession>
<dbReference type="Gene3D" id="3.40.630.10">
    <property type="entry name" value="Zn peptidases"/>
    <property type="match status" value="1"/>
</dbReference>
<evidence type="ECO:0000313" key="2">
    <source>
        <dbReference type="Proteomes" id="UP000252893"/>
    </source>
</evidence>
<dbReference type="SUPFAM" id="SSF53187">
    <property type="entry name" value="Zn-dependent exopeptidases"/>
    <property type="match status" value="1"/>
</dbReference>
<dbReference type="RefSeq" id="WP_113945082.1">
    <property type="nucleotide sequence ID" value="NZ_JBHEEG010000006.1"/>
</dbReference>
<evidence type="ECO:0000313" key="1">
    <source>
        <dbReference type="EMBL" id="RBO93352.1"/>
    </source>
</evidence>